<keyword evidence="3" id="KW-0328">Glycosyltransferase</keyword>
<keyword evidence="2" id="KW-1003">Cell membrane</keyword>
<evidence type="ECO:0000256" key="3">
    <source>
        <dbReference type="ARBA" id="ARBA00022676"/>
    </source>
</evidence>
<evidence type="ECO:0000256" key="2">
    <source>
        <dbReference type="ARBA" id="ARBA00022475"/>
    </source>
</evidence>
<proteinExistence type="predicted"/>
<dbReference type="PANTHER" id="PTHR33908">
    <property type="entry name" value="MANNOSYLTRANSFERASE YKCB-RELATED"/>
    <property type="match status" value="1"/>
</dbReference>
<dbReference type="PANTHER" id="PTHR33908:SF3">
    <property type="entry name" value="UNDECAPRENYL PHOSPHATE-ALPHA-4-AMINO-4-DEOXY-L-ARABINOSE ARABINOSYL TRANSFERASE"/>
    <property type="match status" value="1"/>
</dbReference>
<keyword evidence="6 8" id="KW-1133">Transmembrane helix</keyword>
<dbReference type="Proteomes" id="UP000034893">
    <property type="component" value="Unassembled WGS sequence"/>
</dbReference>
<dbReference type="EMBL" id="LBVP01000013">
    <property type="protein sequence ID" value="KKQ89464.1"/>
    <property type="molecule type" value="Genomic_DNA"/>
</dbReference>
<protein>
    <submittedName>
        <fullName evidence="10">Glycosyl transferase family 39</fullName>
    </submittedName>
</protein>
<organism evidence="10 11">
    <name type="scientific">Candidatus Curtissbacteria bacterium GW2011_GWC2_38_9</name>
    <dbReference type="NCBI Taxonomy" id="1618414"/>
    <lineage>
        <taxon>Bacteria</taxon>
        <taxon>Candidatus Curtissiibacteriota</taxon>
    </lineage>
</organism>
<feature type="transmembrane region" description="Helical" evidence="8">
    <location>
        <begin position="271"/>
        <end position="287"/>
    </location>
</feature>
<feature type="transmembrane region" description="Helical" evidence="8">
    <location>
        <begin position="116"/>
        <end position="134"/>
    </location>
</feature>
<dbReference type="AlphaFoldDB" id="A0A0G0NUA8"/>
<dbReference type="Pfam" id="PF13231">
    <property type="entry name" value="PMT_2"/>
    <property type="match status" value="1"/>
</dbReference>
<feature type="transmembrane region" description="Helical" evidence="8">
    <location>
        <begin position="292"/>
        <end position="308"/>
    </location>
</feature>
<accession>A0A0G0NUA8</accession>
<evidence type="ECO:0000256" key="6">
    <source>
        <dbReference type="ARBA" id="ARBA00022989"/>
    </source>
</evidence>
<feature type="transmembrane region" description="Helical" evidence="8">
    <location>
        <begin position="320"/>
        <end position="340"/>
    </location>
</feature>
<feature type="transmembrane region" description="Helical" evidence="8">
    <location>
        <begin position="12"/>
        <end position="30"/>
    </location>
</feature>
<feature type="domain" description="Glycosyltransferase RgtA/B/C/D-like" evidence="9">
    <location>
        <begin position="68"/>
        <end position="223"/>
    </location>
</feature>
<dbReference type="GO" id="GO:0016763">
    <property type="term" value="F:pentosyltransferase activity"/>
    <property type="evidence" value="ECO:0007669"/>
    <property type="project" value="TreeGrafter"/>
</dbReference>
<feature type="transmembrane region" description="Helical" evidence="8">
    <location>
        <begin position="141"/>
        <end position="159"/>
    </location>
</feature>
<reference evidence="10 11" key="1">
    <citation type="journal article" date="2015" name="Nature">
        <title>rRNA introns, odd ribosomes, and small enigmatic genomes across a large radiation of phyla.</title>
        <authorList>
            <person name="Brown C.T."/>
            <person name="Hug L.A."/>
            <person name="Thomas B.C."/>
            <person name="Sharon I."/>
            <person name="Castelle C.J."/>
            <person name="Singh A."/>
            <person name="Wilkins M.J."/>
            <person name="Williams K.H."/>
            <person name="Banfield J.F."/>
        </authorList>
    </citation>
    <scope>NUCLEOTIDE SEQUENCE [LARGE SCALE GENOMIC DNA]</scope>
</reference>
<feature type="transmembrane region" description="Helical" evidence="8">
    <location>
        <begin position="361"/>
        <end position="379"/>
    </location>
</feature>
<gene>
    <name evidence="10" type="ORF">UT12_C0013G0007</name>
</gene>
<keyword evidence="7 8" id="KW-0472">Membrane</keyword>
<feature type="transmembrane region" description="Helical" evidence="8">
    <location>
        <begin position="93"/>
        <end position="110"/>
    </location>
</feature>
<evidence type="ECO:0000256" key="4">
    <source>
        <dbReference type="ARBA" id="ARBA00022679"/>
    </source>
</evidence>
<dbReference type="InterPro" id="IPR050297">
    <property type="entry name" value="LipidA_mod_glycosyltrf_83"/>
</dbReference>
<evidence type="ECO:0000256" key="8">
    <source>
        <dbReference type="SAM" id="Phobius"/>
    </source>
</evidence>
<feature type="transmembrane region" description="Helical" evidence="8">
    <location>
        <begin position="69"/>
        <end position="86"/>
    </location>
</feature>
<evidence type="ECO:0000259" key="9">
    <source>
        <dbReference type="Pfam" id="PF13231"/>
    </source>
</evidence>
<evidence type="ECO:0000313" key="10">
    <source>
        <dbReference type="EMBL" id="KKQ89464.1"/>
    </source>
</evidence>
<comment type="subcellular location">
    <subcellularLocation>
        <location evidence="1">Cell membrane</location>
        <topology evidence="1">Multi-pass membrane protein</topology>
    </subcellularLocation>
</comment>
<feature type="transmembrane region" description="Helical" evidence="8">
    <location>
        <begin position="165"/>
        <end position="198"/>
    </location>
</feature>
<dbReference type="GO" id="GO:0009103">
    <property type="term" value="P:lipopolysaccharide biosynthetic process"/>
    <property type="evidence" value="ECO:0007669"/>
    <property type="project" value="UniProtKB-ARBA"/>
</dbReference>
<keyword evidence="5 8" id="KW-0812">Transmembrane</keyword>
<evidence type="ECO:0000256" key="1">
    <source>
        <dbReference type="ARBA" id="ARBA00004651"/>
    </source>
</evidence>
<evidence type="ECO:0000256" key="7">
    <source>
        <dbReference type="ARBA" id="ARBA00023136"/>
    </source>
</evidence>
<evidence type="ECO:0000313" key="11">
    <source>
        <dbReference type="Proteomes" id="UP000034893"/>
    </source>
</evidence>
<evidence type="ECO:0000256" key="5">
    <source>
        <dbReference type="ARBA" id="ARBA00022692"/>
    </source>
</evidence>
<dbReference type="InterPro" id="IPR038731">
    <property type="entry name" value="RgtA/B/C-like"/>
</dbReference>
<feature type="transmembrane region" description="Helical" evidence="8">
    <location>
        <begin position="210"/>
        <end position="229"/>
    </location>
</feature>
<dbReference type="GO" id="GO:0005886">
    <property type="term" value="C:plasma membrane"/>
    <property type="evidence" value="ECO:0007669"/>
    <property type="project" value="UniProtKB-SubCell"/>
</dbReference>
<keyword evidence="4 10" id="KW-0808">Transferase</keyword>
<comment type="caution">
    <text evidence="10">The sequence shown here is derived from an EMBL/GenBank/DDBJ whole genome shotgun (WGS) entry which is preliminary data.</text>
</comment>
<sequence length="491" mass="56684">MSINFFNKNKIDIFVICLFLIFSPLFFYNLSGTSLVDFDEAWYAEIARNILVNRQPFLLSFNGVPYWDHPPLGFILIAISFLIFGINEFAARFPSALLGFLSVILLYFIGKNLFNRIVGIGAGLMLLSSVWFIFRSRSGNLDTVFLFFYLLLFYAALKVKNSKNWIYLAALAFSFSLLVKSMIGTAIIVPIILLWLINMTKMPIPKIIQTVLLFFLILSPWLVISYLSYGFSYFTHIFNVGLRSGTRMMPNFVEIGSSLTFKYLHFGIREWFYPALIALIGSLIFLLKKPVLIVLYVWFLILLFGFLTNSKTEIWHLIPLYPIIGLFVAFFLYQIVFYSLELVLTKKIIFPEKLVFLLRKNLTMIVSIAVFCLILVLSLKQIYEFRNEVKLFDKDTSGLAYTASAAKGLPEKLYLDNEFFLPGSVFYSQKQVRNVKFEDFPNNSLKGIIAHGQKPFLLLTEQWRLDLDNIVKSKYELLAEHKGHALIRVLE</sequence>
<name>A0A0G0NUA8_9BACT</name>
<dbReference type="GO" id="GO:0010041">
    <property type="term" value="P:response to iron(III) ion"/>
    <property type="evidence" value="ECO:0007669"/>
    <property type="project" value="TreeGrafter"/>
</dbReference>